<comment type="subcellular location">
    <subcellularLocation>
        <location evidence="1">Mitochondrion membrane</location>
        <topology evidence="1">Multi-pass membrane protein</topology>
    </subcellularLocation>
</comment>
<organism evidence="10 11">
    <name type="scientific">Merluccius polli</name>
    <name type="common">Benguela hake</name>
    <name type="synonym">Merluccius cadenati</name>
    <dbReference type="NCBI Taxonomy" id="89951"/>
    <lineage>
        <taxon>Eukaryota</taxon>
        <taxon>Metazoa</taxon>
        <taxon>Chordata</taxon>
        <taxon>Craniata</taxon>
        <taxon>Vertebrata</taxon>
        <taxon>Euteleostomi</taxon>
        <taxon>Actinopterygii</taxon>
        <taxon>Neopterygii</taxon>
        <taxon>Teleostei</taxon>
        <taxon>Neoteleostei</taxon>
        <taxon>Acanthomorphata</taxon>
        <taxon>Zeiogadaria</taxon>
        <taxon>Gadariae</taxon>
        <taxon>Gadiformes</taxon>
        <taxon>Gadoidei</taxon>
        <taxon>Merlucciidae</taxon>
        <taxon>Merluccius</taxon>
    </lineage>
</organism>
<proteinExistence type="inferred from homology"/>
<dbReference type="GO" id="GO:0005743">
    <property type="term" value="C:mitochondrial inner membrane"/>
    <property type="evidence" value="ECO:0007669"/>
    <property type="project" value="TreeGrafter"/>
</dbReference>
<protein>
    <submittedName>
        <fullName evidence="10">Sideroflexin-4</fullName>
    </submittedName>
</protein>
<keyword evidence="6 9" id="KW-1133">Transmembrane helix</keyword>
<keyword evidence="3" id="KW-0813">Transport</keyword>
<comment type="similarity">
    <text evidence="2">Belongs to the sideroflexin family.</text>
</comment>
<feature type="transmembrane region" description="Helical" evidence="9">
    <location>
        <begin position="186"/>
        <end position="204"/>
    </location>
</feature>
<gene>
    <name evidence="10" type="primary">sfxn4_1</name>
    <name evidence="10" type="ORF">N1851_026203</name>
</gene>
<evidence type="ECO:0000313" key="11">
    <source>
        <dbReference type="Proteomes" id="UP001174136"/>
    </source>
</evidence>
<evidence type="ECO:0000256" key="1">
    <source>
        <dbReference type="ARBA" id="ARBA00004225"/>
    </source>
</evidence>
<dbReference type="PANTHER" id="PTHR11153">
    <property type="entry name" value="SIDEROFLEXIN"/>
    <property type="match status" value="1"/>
</dbReference>
<keyword evidence="4 9" id="KW-0812">Transmembrane</keyword>
<keyword evidence="11" id="KW-1185">Reference proteome</keyword>
<keyword evidence="7" id="KW-0496">Mitochondrion</keyword>
<evidence type="ECO:0000313" key="10">
    <source>
        <dbReference type="EMBL" id="KAK0137583.1"/>
    </source>
</evidence>
<dbReference type="GO" id="GO:0015075">
    <property type="term" value="F:monoatomic ion transmembrane transporter activity"/>
    <property type="evidence" value="ECO:0007669"/>
    <property type="project" value="InterPro"/>
</dbReference>
<evidence type="ECO:0000256" key="6">
    <source>
        <dbReference type="ARBA" id="ARBA00022989"/>
    </source>
</evidence>
<dbReference type="InterPro" id="IPR004686">
    <property type="entry name" value="Mtc"/>
</dbReference>
<dbReference type="Pfam" id="PF03820">
    <property type="entry name" value="SFXNs"/>
    <property type="match status" value="1"/>
</dbReference>
<dbReference type="EMBL" id="JAOPHQ010004864">
    <property type="protein sequence ID" value="KAK0137583.1"/>
    <property type="molecule type" value="Genomic_DNA"/>
</dbReference>
<name>A0AA47NUH9_MERPO</name>
<evidence type="ECO:0000256" key="5">
    <source>
        <dbReference type="ARBA" id="ARBA00022970"/>
    </source>
</evidence>
<keyword evidence="8 9" id="KW-0472">Membrane</keyword>
<dbReference type="AlphaFoldDB" id="A0AA47NUH9"/>
<evidence type="ECO:0000256" key="2">
    <source>
        <dbReference type="ARBA" id="ARBA00005974"/>
    </source>
</evidence>
<dbReference type="GO" id="GO:0006865">
    <property type="term" value="P:amino acid transport"/>
    <property type="evidence" value="ECO:0007669"/>
    <property type="project" value="UniProtKB-KW"/>
</dbReference>
<reference evidence="10" key="1">
    <citation type="journal article" date="2023" name="Front. Mar. Sci.">
        <title>A new Merluccius polli reference genome to investigate the effects of global change in West African waters.</title>
        <authorList>
            <person name="Mateo J.L."/>
            <person name="Blanco-Fernandez C."/>
            <person name="Garcia-Vazquez E."/>
            <person name="Machado-Schiaffino G."/>
        </authorList>
    </citation>
    <scope>NUCLEOTIDE SEQUENCE</scope>
    <source>
        <strain evidence="10">C29</strain>
        <tissue evidence="10">Fin</tissue>
    </source>
</reference>
<comment type="caution">
    <text evidence="10">The sequence shown here is derived from an EMBL/GenBank/DDBJ whole genome shotgun (WGS) entry which is preliminary data.</text>
</comment>
<evidence type="ECO:0000256" key="9">
    <source>
        <dbReference type="SAM" id="Phobius"/>
    </source>
</evidence>
<evidence type="ECO:0000256" key="3">
    <source>
        <dbReference type="ARBA" id="ARBA00022448"/>
    </source>
</evidence>
<dbReference type="PANTHER" id="PTHR11153:SF3">
    <property type="entry name" value="SIDEROFLEXIN-4"/>
    <property type="match status" value="1"/>
</dbReference>
<accession>A0AA47NUH9</accession>
<dbReference type="GO" id="GO:1990542">
    <property type="term" value="P:mitochondrial transmembrane transport"/>
    <property type="evidence" value="ECO:0007669"/>
    <property type="project" value="TreeGrafter"/>
</dbReference>
<sequence>MDPNLQYWKSEGQMFLSRLRTWADLLDPSSLLSSKVEIQNARATVGSVQTISEKVVASLLPHSGVQSALFCQSYMAGFNHANRNSSSEKAKKMSLKQCLVIAGSVSYTTCAGALPFILIQRFAMRSTPVQFFFRSIVPVPLSGSVLTVRGEELDNGVQVFDSNGNSVGVSRAAGAQAVWDTAWSRAALLGTSAAVPNLLVFLLGKTRLFHNSLLVAPLRHMSTALVFGMMIPLSFSIFPQLGTIKKEKLEKKLQAAAVDGKLFYHRGL</sequence>
<dbReference type="Proteomes" id="UP001174136">
    <property type="component" value="Unassembled WGS sequence"/>
</dbReference>
<feature type="transmembrane region" description="Helical" evidence="9">
    <location>
        <begin position="224"/>
        <end position="244"/>
    </location>
</feature>
<feature type="transmembrane region" description="Helical" evidence="9">
    <location>
        <begin position="98"/>
        <end position="119"/>
    </location>
</feature>
<evidence type="ECO:0000256" key="8">
    <source>
        <dbReference type="ARBA" id="ARBA00023136"/>
    </source>
</evidence>
<evidence type="ECO:0000256" key="7">
    <source>
        <dbReference type="ARBA" id="ARBA00023128"/>
    </source>
</evidence>
<evidence type="ECO:0000256" key="4">
    <source>
        <dbReference type="ARBA" id="ARBA00022692"/>
    </source>
</evidence>
<keyword evidence="5" id="KW-0029">Amino-acid transport</keyword>